<evidence type="ECO:0000256" key="1">
    <source>
        <dbReference type="SAM" id="Phobius"/>
    </source>
</evidence>
<keyword evidence="3" id="KW-1185">Reference proteome</keyword>
<evidence type="ECO:0000313" key="2">
    <source>
        <dbReference type="EMBL" id="EIW17773.1"/>
    </source>
</evidence>
<feature type="transmembrane region" description="Helical" evidence="1">
    <location>
        <begin position="122"/>
        <end position="143"/>
    </location>
</feature>
<dbReference type="RefSeq" id="WP_007935112.1">
    <property type="nucleotide sequence ID" value="NZ_AKVJ01000029.1"/>
</dbReference>
<dbReference type="AlphaFoldDB" id="I8REF5"/>
<comment type="caution">
    <text evidence="2">The sequence shown here is derived from an EMBL/GenBank/DDBJ whole genome shotgun (WGS) entry which is preliminary data.</text>
</comment>
<sequence length="166" mass="19257">MSNQVIVWSMLILPWLTLFFMPREDIKRWMPAALFVMVTNTIIVDVGVTWKIWETRENIYPLNEIISFVYGALPIGSMWILKYTYGRFWLYAVAQIIGSLVLILFVQPLLHRRGIFVWIDENALAGIGAFTTTLVQLILVYIYQMWQESVFAAAKPLDPNEPDNDP</sequence>
<accession>I8REF5</accession>
<keyword evidence="1" id="KW-0812">Transmembrane</keyword>
<dbReference type="OrthoDB" id="1683771at2"/>
<evidence type="ECO:0000313" key="3">
    <source>
        <dbReference type="Proteomes" id="UP000004324"/>
    </source>
</evidence>
<feature type="transmembrane region" description="Helical" evidence="1">
    <location>
        <begin position="65"/>
        <end position="81"/>
    </location>
</feature>
<feature type="transmembrane region" description="Helical" evidence="1">
    <location>
        <begin position="34"/>
        <end position="53"/>
    </location>
</feature>
<dbReference type="PATRIC" id="fig|1149862.3.peg.2780"/>
<dbReference type="Proteomes" id="UP000004324">
    <property type="component" value="Unassembled WGS sequence"/>
</dbReference>
<protein>
    <submittedName>
        <fullName evidence="2">Uncharacterized protein</fullName>
    </submittedName>
</protein>
<gene>
    <name evidence="2" type="ORF">FB4_3816</name>
</gene>
<feature type="transmembrane region" description="Helical" evidence="1">
    <location>
        <begin position="88"/>
        <end position="110"/>
    </location>
</feature>
<proteinExistence type="predicted"/>
<reference evidence="2 3" key="1">
    <citation type="journal article" date="2012" name="J. Bacteriol.">
        <title>Draft Genome Sequences for Two Metal-Reducing Pelosinus fermentans Strains Isolated from a Cr(VI)-Contaminated Site and for Type Strain R7.</title>
        <authorList>
            <person name="Brown S.D."/>
            <person name="Podar M."/>
            <person name="Klingeman D.M."/>
            <person name="Johnson C.M."/>
            <person name="Yang Z.K."/>
            <person name="Utturkar S.M."/>
            <person name="Land M.L."/>
            <person name="Mosher J.J."/>
            <person name="Hurt R.A.Jr."/>
            <person name="Phelps T.J."/>
            <person name="Palumbo A.V."/>
            <person name="Arkin A.P."/>
            <person name="Hazen T.C."/>
            <person name="Elias D.A."/>
        </authorList>
    </citation>
    <scope>NUCLEOTIDE SEQUENCE [LARGE SCALE GENOMIC DNA]</scope>
    <source>
        <strain evidence="2 3">B4</strain>
    </source>
</reference>
<keyword evidence="1" id="KW-1133">Transmembrane helix</keyword>
<feature type="transmembrane region" description="Helical" evidence="1">
    <location>
        <begin position="6"/>
        <end position="22"/>
    </location>
</feature>
<name>I8REF5_9FIRM</name>
<organism evidence="2 3">
    <name type="scientific">Pelosinus fermentans B4</name>
    <dbReference type="NCBI Taxonomy" id="1149862"/>
    <lineage>
        <taxon>Bacteria</taxon>
        <taxon>Bacillati</taxon>
        <taxon>Bacillota</taxon>
        <taxon>Negativicutes</taxon>
        <taxon>Selenomonadales</taxon>
        <taxon>Sporomusaceae</taxon>
        <taxon>Pelosinus</taxon>
    </lineage>
</organism>
<keyword evidence="1" id="KW-0472">Membrane</keyword>
<dbReference type="EMBL" id="AKVJ01000029">
    <property type="protein sequence ID" value="EIW17773.1"/>
    <property type="molecule type" value="Genomic_DNA"/>
</dbReference>